<keyword evidence="3" id="KW-1185">Reference proteome</keyword>
<dbReference type="Proteomes" id="UP000243975">
    <property type="component" value="Unassembled WGS sequence"/>
</dbReference>
<evidence type="ECO:0000256" key="1">
    <source>
        <dbReference type="ARBA" id="ARBA00008668"/>
    </source>
</evidence>
<dbReference type="PANTHER" id="PTHR45650">
    <property type="entry name" value="GDSL-LIKE LIPASE/ACYLHYDROLASE-RELATED"/>
    <property type="match status" value="1"/>
</dbReference>
<dbReference type="InterPro" id="IPR051238">
    <property type="entry name" value="GDSL_esterase/lipase"/>
</dbReference>
<dbReference type="PANTHER" id="PTHR45650:SF9">
    <property type="entry name" value="SGNH HYDROLASE-TYPE ESTERASE DOMAIN-CONTAINING PROTEIN"/>
    <property type="match status" value="1"/>
</dbReference>
<dbReference type="AlphaFoldDB" id="A0A103XU08"/>
<dbReference type="STRING" id="59895.A0A103XU08"/>
<evidence type="ECO:0000313" key="2">
    <source>
        <dbReference type="EMBL" id="KVH96876.1"/>
    </source>
</evidence>
<dbReference type="Gramene" id="KVH96876">
    <property type="protein sequence ID" value="KVH96876"/>
    <property type="gene ID" value="Ccrd_001033"/>
</dbReference>
<evidence type="ECO:0000313" key="3">
    <source>
        <dbReference type="Proteomes" id="UP000243975"/>
    </source>
</evidence>
<sequence>MSRLASAENHALSQSMMRSSYLMKGLRLLFMSSTKITLTHDSLTSTLQAFQHHKEIKVSFCITLRKCLDFADVMILPNGPCCQVREDGQCLLNSRPCSIRALSIFYDGLHPSEIANTVVATRSCIAISAMDTSPYDISHLARL</sequence>
<dbReference type="EMBL" id="LEKV01004128">
    <property type="protein sequence ID" value="KVH96876.1"/>
    <property type="molecule type" value="Genomic_DNA"/>
</dbReference>
<proteinExistence type="inferred from homology"/>
<comment type="similarity">
    <text evidence="1">Belongs to the 'GDSL' lipolytic enzyme family.</text>
</comment>
<name>A0A103XU08_CYNCS</name>
<reference evidence="2 3" key="1">
    <citation type="journal article" date="2016" name="Sci. Rep.">
        <title>The genome sequence of the outbreeding globe artichoke constructed de novo incorporating a phase-aware low-pass sequencing strategy of F1 progeny.</title>
        <authorList>
            <person name="Scaglione D."/>
            <person name="Reyes-Chin-Wo S."/>
            <person name="Acquadro A."/>
            <person name="Froenicke L."/>
            <person name="Portis E."/>
            <person name="Beitel C."/>
            <person name="Tirone M."/>
            <person name="Mauro R."/>
            <person name="Lo Monaco A."/>
            <person name="Mauromicale G."/>
            <person name="Faccioli P."/>
            <person name="Cattivelli L."/>
            <person name="Rieseberg L."/>
            <person name="Michelmore R."/>
            <person name="Lanteri S."/>
        </authorList>
    </citation>
    <scope>NUCLEOTIDE SEQUENCE [LARGE SCALE GENOMIC DNA]</scope>
    <source>
        <strain evidence="2">2C</strain>
    </source>
</reference>
<gene>
    <name evidence="2" type="ORF">Ccrd_001033</name>
</gene>
<accession>A0A103XU08</accession>
<comment type="caution">
    <text evidence="2">The sequence shown here is derived from an EMBL/GenBank/DDBJ whole genome shotgun (WGS) entry which is preliminary data.</text>
</comment>
<protein>
    <submittedName>
        <fullName evidence="2">Uncharacterized protein</fullName>
    </submittedName>
</protein>
<organism evidence="2 3">
    <name type="scientific">Cynara cardunculus var. scolymus</name>
    <name type="common">Globe artichoke</name>
    <name type="synonym">Cynara scolymus</name>
    <dbReference type="NCBI Taxonomy" id="59895"/>
    <lineage>
        <taxon>Eukaryota</taxon>
        <taxon>Viridiplantae</taxon>
        <taxon>Streptophyta</taxon>
        <taxon>Embryophyta</taxon>
        <taxon>Tracheophyta</taxon>
        <taxon>Spermatophyta</taxon>
        <taxon>Magnoliopsida</taxon>
        <taxon>eudicotyledons</taxon>
        <taxon>Gunneridae</taxon>
        <taxon>Pentapetalae</taxon>
        <taxon>asterids</taxon>
        <taxon>campanulids</taxon>
        <taxon>Asterales</taxon>
        <taxon>Asteraceae</taxon>
        <taxon>Carduoideae</taxon>
        <taxon>Cardueae</taxon>
        <taxon>Carduinae</taxon>
        <taxon>Cynara</taxon>
    </lineage>
</organism>